<evidence type="ECO:0000313" key="3">
    <source>
        <dbReference type="Proteomes" id="UP001648503"/>
    </source>
</evidence>
<dbReference type="InterPro" id="IPR006016">
    <property type="entry name" value="UspA"/>
</dbReference>
<dbReference type="InterPro" id="IPR014729">
    <property type="entry name" value="Rossmann-like_a/b/a_fold"/>
</dbReference>
<organism evidence="2 3">
    <name type="scientific">Batrachochytrium salamandrivorans</name>
    <dbReference type="NCBI Taxonomy" id="1357716"/>
    <lineage>
        <taxon>Eukaryota</taxon>
        <taxon>Fungi</taxon>
        <taxon>Fungi incertae sedis</taxon>
        <taxon>Chytridiomycota</taxon>
        <taxon>Chytridiomycota incertae sedis</taxon>
        <taxon>Chytridiomycetes</taxon>
        <taxon>Rhizophydiales</taxon>
        <taxon>Rhizophydiales incertae sedis</taxon>
        <taxon>Batrachochytrium</taxon>
    </lineage>
</organism>
<feature type="domain" description="UspA" evidence="1">
    <location>
        <begin position="168"/>
        <end position="258"/>
    </location>
</feature>
<comment type="caution">
    <text evidence="2">The sequence shown here is derived from an EMBL/GenBank/DDBJ whole genome shotgun (WGS) entry which is preliminary data.</text>
</comment>
<dbReference type="Proteomes" id="UP001648503">
    <property type="component" value="Unassembled WGS sequence"/>
</dbReference>
<dbReference type="Gene3D" id="3.40.50.620">
    <property type="entry name" value="HUPs"/>
    <property type="match status" value="1"/>
</dbReference>
<dbReference type="PANTHER" id="PTHR31964:SF113">
    <property type="entry name" value="USPA DOMAIN-CONTAINING PROTEIN"/>
    <property type="match status" value="1"/>
</dbReference>
<gene>
    <name evidence="2" type="ORF">BASA50_004612</name>
</gene>
<dbReference type="PANTHER" id="PTHR31964">
    <property type="entry name" value="ADENINE NUCLEOTIDE ALPHA HYDROLASES-LIKE SUPERFAMILY PROTEIN"/>
    <property type="match status" value="1"/>
</dbReference>
<dbReference type="SUPFAM" id="SSF52402">
    <property type="entry name" value="Adenine nucleotide alpha hydrolases-like"/>
    <property type="match status" value="1"/>
</dbReference>
<proteinExistence type="predicted"/>
<accession>A0ABQ8FF64</accession>
<keyword evidence="3" id="KW-1185">Reference proteome</keyword>
<name>A0ABQ8FF64_9FUNG</name>
<dbReference type="Pfam" id="PF00582">
    <property type="entry name" value="Usp"/>
    <property type="match status" value="1"/>
</dbReference>
<reference evidence="2 3" key="1">
    <citation type="submission" date="2021-02" db="EMBL/GenBank/DDBJ databases">
        <title>Variation within the Batrachochytrium salamandrivorans European outbreak.</title>
        <authorList>
            <person name="Kelly M."/>
            <person name="Pasmans F."/>
            <person name="Shea T.P."/>
            <person name="Munoz J.F."/>
            <person name="Carranza S."/>
            <person name="Cuomo C.A."/>
            <person name="Martel A."/>
        </authorList>
    </citation>
    <scope>NUCLEOTIDE SEQUENCE [LARGE SCALE GENOMIC DNA]</scope>
    <source>
        <strain evidence="2 3">AMFP18/2</strain>
    </source>
</reference>
<evidence type="ECO:0000313" key="2">
    <source>
        <dbReference type="EMBL" id="KAH6597261.1"/>
    </source>
</evidence>
<dbReference type="EMBL" id="JAFCIX010000152">
    <property type="protein sequence ID" value="KAH6597261.1"/>
    <property type="molecule type" value="Genomic_DNA"/>
</dbReference>
<evidence type="ECO:0000259" key="1">
    <source>
        <dbReference type="Pfam" id="PF00582"/>
    </source>
</evidence>
<sequence length="264" mass="28791">METHARETHARETHARVSLARVSLADTDGSEEALLLFEPPSPTDPQCARILNDHILASSSSPNHKDSIPLGCSIVCIDRFPDSETTFDWACHNLVSPPPVEHMSDSPPSEGLVLLHVVSPKELALFWKSTSPVWTSMGKSDAHSPIARHIDDSIRSEYTGKHEPTATDLKIALDQIASKLLSYYTARVIATQQSLNFPLRAVAILSNSPKDAICSTSSTAHPKCMVVGRKRAISFKSLTLGSTALHCLRHCKCTVVVVSLEKSH</sequence>
<protein>
    <recommendedName>
        <fullName evidence="1">UspA domain-containing protein</fullName>
    </recommendedName>
</protein>